<name>A0A512DDU3_9CELL</name>
<dbReference type="GO" id="GO:0016811">
    <property type="term" value="F:hydrolase activity, acting on carbon-nitrogen (but not peptide) bonds, in linear amides"/>
    <property type="evidence" value="ECO:0007669"/>
    <property type="project" value="InterPro"/>
</dbReference>
<keyword evidence="5" id="KW-0106">Calcium</keyword>
<dbReference type="GO" id="GO:0046872">
    <property type="term" value="F:metal ion binding"/>
    <property type="evidence" value="ECO:0007669"/>
    <property type="project" value="UniProtKB-KW"/>
</dbReference>
<feature type="binding site" evidence="5">
    <location>
        <position position="186"/>
    </location>
    <ligand>
        <name>Ca(2+)</name>
        <dbReference type="ChEBI" id="CHEBI:29108"/>
    </ligand>
</feature>
<feature type="region of interest" description="Disordered" evidence="6">
    <location>
        <begin position="243"/>
        <end position="291"/>
    </location>
</feature>
<evidence type="ECO:0000256" key="1">
    <source>
        <dbReference type="ARBA" id="ARBA00006586"/>
    </source>
</evidence>
<dbReference type="EMBL" id="BJYY01000014">
    <property type="protein sequence ID" value="GEO34607.1"/>
    <property type="molecule type" value="Genomic_DNA"/>
</dbReference>
<dbReference type="InterPro" id="IPR043146">
    <property type="entry name" value="Penicillin_amidase_N_B-knob"/>
</dbReference>
<reference evidence="7 8" key="1">
    <citation type="submission" date="2019-07" db="EMBL/GenBank/DDBJ databases">
        <title>Whole genome shotgun sequence of Cellulomonas aerilata NBRC 106308.</title>
        <authorList>
            <person name="Hosoyama A."/>
            <person name="Uohara A."/>
            <person name="Ohji S."/>
            <person name="Ichikawa N."/>
        </authorList>
    </citation>
    <scope>NUCLEOTIDE SEQUENCE [LARGE SCALE GENOMIC DNA]</scope>
    <source>
        <strain evidence="7 8">NBRC 106308</strain>
    </source>
</reference>
<dbReference type="PANTHER" id="PTHR34218:SF4">
    <property type="entry name" value="ACYL-HOMOSERINE LACTONE ACYLASE QUIP"/>
    <property type="match status" value="1"/>
</dbReference>
<dbReference type="Gene3D" id="3.60.20.10">
    <property type="entry name" value="Glutamine Phosphoribosylpyrophosphate, subunit 1, domain 1"/>
    <property type="match status" value="1"/>
</dbReference>
<dbReference type="InterPro" id="IPR043147">
    <property type="entry name" value="Penicillin_amidase_A-knob"/>
</dbReference>
<keyword evidence="3" id="KW-0865">Zymogen</keyword>
<dbReference type="Pfam" id="PF01804">
    <property type="entry name" value="Penicil_amidase"/>
    <property type="match status" value="1"/>
</dbReference>
<keyword evidence="8" id="KW-1185">Reference proteome</keyword>
<sequence>MLVLVLAATTVAAVLVVRRPLPQTTGTLDVPGLADEVTVVRDARGVPTITARTSEDLFRAQGFVHAQDRFFEMDYRRHVTAGRLSELVGANPDALAADRVIRTFGWRRVAEQELPIVAESTRAYLQAYADGVNAYLESRGTESLGVEYTVLGTQVSVPEPAPWDPVDSLAWLKAMAWDLRGNYDEELARATTYASVQDVARVAELFPAYPQAVNVPIVAAADLTSAPAAAPVTAAAQAAGAPPAAPAAAPATPTSAAVPAGTTEPTAPSEPTEPTEPGDPTLAPEPTGPDLASADLQRALASATEALAAVPHLVGEGEGIGSNSWVVSGEHTSTGAPMLANDPHLGISAPGIWTQVGLRCADVGTDCPFDVSGFSFAGFPGVIIGHNAQLAWGITNMAADVTDFFVERTDGDEYEKDGARLPMTVRTETIRVNGGEDVELTVRSTEHGPIVSGVLVETLSARVGPGDPDAFAGDHELALAWTALTPGRTADAVFAIDTATGAADLAAAATLFDVPAQNIVFATTDGHIGYQAPGKIPVRAVVPGAPVPSDGSWPRPGWDSRYDWQGTVDPAQLPAALDPPEGFIVAANQAVTAAGVGPFLTGDWDYGYRSQRIRTVLQETISAGDDVDVDAMNDLQLDERSPYAGVLLDALVQVDLESSFDEAGQDLLRDWDGVAAADSAGAAYFSAVWSTLLQLIFWDELPQSVRPTGGDRWLEVVSGLLQRPDDAWWDDRTTVGLVEGRDEILSRALTSARLELAVEMGKEATGWEWGKVHVLAPQHPVLGGDGVPGPVRRLVNPEGVGVGGGSSVVNATSWDADTDSYAVTAAPSMRMVVDLGDLDASTWVNLTGVSGHPGSPHYADQLGPWAAGETFPWPYTAEAVEAAADDRLTLRPGS</sequence>
<keyword evidence="5" id="KW-0479">Metal-binding</keyword>
<dbReference type="GO" id="GO:0017000">
    <property type="term" value="P:antibiotic biosynthetic process"/>
    <property type="evidence" value="ECO:0007669"/>
    <property type="project" value="InterPro"/>
</dbReference>
<comment type="caution">
    <text evidence="7">The sequence shown here is derived from an EMBL/GenBank/DDBJ whole genome shotgun (WGS) entry which is preliminary data.</text>
</comment>
<gene>
    <name evidence="7" type="ORF">CAE01nite_23320</name>
</gene>
<evidence type="ECO:0008006" key="9">
    <source>
        <dbReference type="Google" id="ProtNLM"/>
    </source>
</evidence>
<proteinExistence type="inferred from homology"/>
<dbReference type="InterPro" id="IPR023343">
    <property type="entry name" value="Penicillin_amidase_dom1"/>
</dbReference>
<feature type="compositionally biased region" description="Low complexity" evidence="6">
    <location>
        <begin position="243"/>
        <end position="272"/>
    </location>
</feature>
<dbReference type="AlphaFoldDB" id="A0A512DDU3"/>
<evidence type="ECO:0000313" key="8">
    <source>
        <dbReference type="Proteomes" id="UP000321181"/>
    </source>
</evidence>
<feature type="active site" description="Nucleophile" evidence="4">
    <location>
        <position position="322"/>
    </location>
</feature>
<dbReference type="InterPro" id="IPR002692">
    <property type="entry name" value="S45"/>
</dbReference>
<dbReference type="Gene3D" id="1.10.1400.10">
    <property type="match status" value="1"/>
</dbReference>
<dbReference type="SUPFAM" id="SSF56235">
    <property type="entry name" value="N-terminal nucleophile aminohydrolases (Ntn hydrolases)"/>
    <property type="match status" value="1"/>
</dbReference>
<comment type="cofactor">
    <cofactor evidence="5">
        <name>Ca(2+)</name>
        <dbReference type="ChEBI" id="CHEBI:29108"/>
    </cofactor>
    <text evidence="5">Binds 1 Ca(2+) ion per dimer.</text>
</comment>
<evidence type="ECO:0000313" key="7">
    <source>
        <dbReference type="EMBL" id="GEO34607.1"/>
    </source>
</evidence>
<evidence type="ECO:0000256" key="4">
    <source>
        <dbReference type="PIRSR" id="PIRSR001227-1"/>
    </source>
</evidence>
<evidence type="ECO:0000256" key="6">
    <source>
        <dbReference type="SAM" id="MobiDB-lite"/>
    </source>
</evidence>
<dbReference type="PANTHER" id="PTHR34218">
    <property type="entry name" value="PEPTIDASE S45 PENICILLIN AMIDASE"/>
    <property type="match status" value="1"/>
</dbReference>
<evidence type="ECO:0000256" key="2">
    <source>
        <dbReference type="ARBA" id="ARBA00022801"/>
    </source>
</evidence>
<feature type="binding site" evidence="5">
    <location>
        <position position="400"/>
    </location>
    <ligand>
        <name>Ca(2+)</name>
        <dbReference type="ChEBI" id="CHEBI:29108"/>
    </ligand>
</feature>
<evidence type="ECO:0000256" key="5">
    <source>
        <dbReference type="PIRSR" id="PIRSR001227-2"/>
    </source>
</evidence>
<dbReference type="PIRSF" id="PIRSF001227">
    <property type="entry name" value="Pen_acylase"/>
    <property type="match status" value="1"/>
</dbReference>
<evidence type="ECO:0000256" key="3">
    <source>
        <dbReference type="ARBA" id="ARBA00023145"/>
    </source>
</evidence>
<dbReference type="Gene3D" id="2.30.120.10">
    <property type="match status" value="1"/>
</dbReference>
<dbReference type="InterPro" id="IPR014395">
    <property type="entry name" value="Pen/GL7ACA/AHL_acylase"/>
</dbReference>
<dbReference type="Gene3D" id="1.10.439.10">
    <property type="entry name" value="Penicillin Amidohydrolase, domain 1"/>
    <property type="match status" value="1"/>
</dbReference>
<comment type="similarity">
    <text evidence="1">Belongs to the peptidase S45 family.</text>
</comment>
<dbReference type="Proteomes" id="UP000321181">
    <property type="component" value="Unassembled WGS sequence"/>
</dbReference>
<keyword evidence="2" id="KW-0378">Hydrolase</keyword>
<organism evidence="7 8">
    <name type="scientific">Cellulomonas aerilata</name>
    <dbReference type="NCBI Taxonomy" id="515326"/>
    <lineage>
        <taxon>Bacteria</taxon>
        <taxon>Bacillati</taxon>
        <taxon>Actinomycetota</taxon>
        <taxon>Actinomycetes</taxon>
        <taxon>Micrococcales</taxon>
        <taxon>Cellulomonadaceae</taxon>
        <taxon>Cellulomonas</taxon>
    </lineage>
</organism>
<accession>A0A512DDU3</accession>
<protein>
    <recommendedName>
        <fullName evidence="9">Penicillin amidase</fullName>
    </recommendedName>
</protein>
<feature type="binding site" evidence="5">
    <location>
        <position position="403"/>
    </location>
    <ligand>
        <name>Ca(2+)</name>
        <dbReference type="ChEBI" id="CHEBI:29108"/>
    </ligand>
</feature>
<dbReference type="CDD" id="cd03747">
    <property type="entry name" value="Ntn_PGA_like"/>
    <property type="match status" value="1"/>
</dbReference>
<dbReference type="InterPro" id="IPR029055">
    <property type="entry name" value="Ntn_hydrolases_N"/>
</dbReference>